<organism evidence="2">
    <name type="scientific">uncultured Anaerotruncus sp</name>
    <dbReference type="NCBI Taxonomy" id="905011"/>
    <lineage>
        <taxon>Bacteria</taxon>
        <taxon>Bacillati</taxon>
        <taxon>Bacillota</taxon>
        <taxon>Clostridia</taxon>
        <taxon>Eubacteriales</taxon>
        <taxon>Oscillospiraceae</taxon>
        <taxon>Anaerotruncus</taxon>
        <taxon>environmental samples</taxon>
    </lineage>
</organism>
<keyword evidence="1" id="KW-0812">Transmembrane</keyword>
<dbReference type="EMBL" id="FMHG01000001">
    <property type="protein sequence ID" value="SCJ47742.1"/>
    <property type="molecule type" value="Genomic_DNA"/>
</dbReference>
<proteinExistence type="predicted"/>
<dbReference type="AlphaFoldDB" id="A0A1C6GQZ7"/>
<sequence>MNIFSVAMFGLVAAILALTLKKYSPETSLAITIGAGVLIFGYILLTLLPVIRQVLAVAQLSEQVSQGIQVLLKALGICYITQLAADTCKDAGQQAIATKVELAGKVAVLAIAMPMLGTIAGLMDDLIF</sequence>
<dbReference type="Pfam" id="PF06686">
    <property type="entry name" value="SpoIIIAC"/>
    <property type="match status" value="2"/>
</dbReference>
<dbReference type="InterPro" id="IPR025664">
    <property type="entry name" value="Spore_III_AC/AD"/>
</dbReference>
<evidence type="ECO:0000256" key="1">
    <source>
        <dbReference type="SAM" id="Phobius"/>
    </source>
</evidence>
<evidence type="ECO:0000313" key="2">
    <source>
        <dbReference type="EMBL" id="SCJ47742.1"/>
    </source>
</evidence>
<keyword evidence="1" id="KW-0472">Membrane</keyword>
<protein>
    <submittedName>
        <fullName evidence="2">Stage III sporulation protein AD</fullName>
    </submittedName>
</protein>
<accession>A0A1C6GQZ7</accession>
<reference evidence="2" key="1">
    <citation type="submission" date="2015-09" db="EMBL/GenBank/DDBJ databases">
        <authorList>
            <consortium name="Pathogen Informatics"/>
        </authorList>
    </citation>
    <scope>NUCLEOTIDE SEQUENCE</scope>
    <source>
        <strain evidence="2">2789STDY5834896</strain>
    </source>
</reference>
<gene>
    <name evidence="2" type="ORF">SAMEA3545359_00497</name>
</gene>
<name>A0A1C6GQZ7_9FIRM</name>
<feature type="transmembrane region" description="Helical" evidence="1">
    <location>
        <begin position="29"/>
        <end position="51"/>
    </location>
</feature>
<feature type="transmembrane region" description="Helical" evidence="1">
    <location>
        <begin position="102"/>
        <end position="123"/>
    </location>
</feature>
<keyword evidence="1" id="KW-1133">Transmembrane helix</keyword>